<gene>
    <name evidence="2" type="primary">LOC142167901</name>
</gene>
<accession>A0AC58SHK0</accession>
<sequence>MSLVRMRHKRAWMRRLRGASGRGWMRLCIVFHLMRLCSFVFGDRNAGGTLLLDFAKAFELVIANSSFPEREEHLVTFQNTVEKTQIDYLLLRRCDRGLCKDFKVIPSETLATQHRLLVMHVGIMMKRKKRTARDRLRIRWGALTKDKVHELEVRLSAMGAWRSSGDASDMWSTIADYIWEAAREVLGVLKSYAGRHKGD</sequence>
<organism evidence="1 2">
    <name type="scientific">Nicotiana tabacum</name>
    <name type="common">Common tobacco</name>
    <dbReference type="NCBI Taxonomy" id="4097"/>
    <lineage>
        <taxon>Eukaryota</taxon>
        <taxon>Viridiplantae</taxon>
        <taxon>Streptophyta</taxon>
        <taxon>Embryophyta</taxon>
        <taxon>Tracheophyta</taxon>
        <taxon>Spermatophyta</taxon>
        <taxon>Magnoliopsida</taxon>
        <taxon>eudicotyledons</taxon>
        <taxon>Gunneridae</taxon>
        <taxon>Pentapetalae</taxon>
        <taxon>asterids</taxon>
        <taxon>lamiids</taxon>
        <taxon>Solanales</taxon>
        <taxon>Solanaceae</taxon>
        <taxon>Nicotianoideae</taxon>
        <taxon>Nicotianeae</taxon>
        <taxon>Nicotiana</taxon>
    </lineage>
</organism>
<name>A0AC58SHK0_TOBAC</name>
<evidence type="ECO:0000313" key="2">
    <source>
        <dbReference type="RefSeq" id="XP_075084452.1"/>
    </source>
</evidence>
<reference evidence="1" key="1">
    <citation type="journal article" date="2014" name="Nat. Commun.">
        <title>The tobacco genome sequence and its comparison with those of tomato and potato.</title>
        <authorList>
            <person name="Sierro N."/>
            <person name="Battey J.N."/>
            <person name="Ouadi S."/>
            <person name="Bakaher N."/>
            <person name="Bovet L."/>
            <person name="Willig A."/>
            <person name="Goepfert S."/>
            <person name="Peitsch M.C."/>
            <person name="Ivanov N.V."/>
        </authorList>
    </citation>
    <scope>NUCLEOTIDE SEQUENCE [LARGE SCALE GENOMIC DNA]</scope>
</reference>
<protein>
    <submittedName>
        <fullName evidence="2">Uncharacterized protein LOC142167901</fullName>
    </submittedName>
</protein>
<dbReference type="Proteomes" id="UP000790787">
    <property type="component" value="Chromosome 2"/>
</dbReference>
<dbReference type="RefSeq" id="XP_075084452.1">
    <property type="nucleotide sequence ID" value="XM_075228351.1"/>
</dbReference>
<evidence type="ECO:0000313" key="1">
    <source>
        <dbReference type="Proteomes" id="UP000790787"/>
    </source>
</evidence>
<keyword evidence="1" id="KW-1185">Reference proteome</keyword>
<proteinExistence type="predicted"/>
<reference evidence="2" key="2">
    <citation type="submission" date="2025-08" db="UniProtKB">
        <authorList>
            <consortium name="RefSeq"/>
        </authorList>
    </citation>
    <scope>IDENTIFICATION</scope>
    <source>
        <tissue evidence="2">Leaf</tissue>
    </source>
</reference>